<reference evidence="2 3" key="1">
    <citation type="submission" date="2019-10" db="EMBL/GenBank/DDBJ databases">
        <authorList>
            <person name="Palmer J.M."/>
        </authorList>
    </citation>
    <scope>NUCLEOTIDE SEQUENCE [LARGE SCALE GENOMIC DNA]</scope>
    <source>
        <strain evidence="2 3">TWF718</strain>
    </source>
</reference>
<feature type="region of interest" description="Disordered" evidence="1">
    <location>
        <begin position="300"/>
        <end position="348"/>
    </location>
</feature>
<sequence>MWSSTLIGRNPVVLLISTIGLLNSRIISGFLIEVHDANPQPPRKYPWQLCRGHGYKGKGIGDQVFAIDRQITTCERENADSEWFDRPIPENVNPTSFFAVYIGAPPPEEGSSTKTPVMYTEDPPGEAITMEVAAWENTPAQFHVQRANHFVNGMHFTELYVKPKDRLYFYWPPLSENLPHGGNPDFRMFLAYRKVGPTLRLGYTLTRFSIARITPEHPQVQFVASDGSVWDNVEPLPDEKRHEHIADVIAAHGGSQSISLDQSQVDQQRAPNPDELAAEQKKSGSFRRFFGKIGKGIFKKKGITSDTNQPGPEPQGVGAQEDNKEEEKIDVNESNQRNRGPQWYGDEEEIEDLVLEEDEVDSPRYSDFGMGGISLSEIEEVQRSNNARNQPSYIRSGRRAQGSQNANLHGRIGDLDNTQ</sequence>
<evidence type="ECO:0000313" key="2">
    <source>
        <dbReference type="EMBL" id="KAK6335025.1"/>
    </source>
</evidence>
<evidence type="ECO:0000256" key="1">
    <source>
        <dbReference type="SAM" id="MobiDB-lite"/>
    </source>
</evidence>
<protein>
    <submittedName>
        <fullName evidence="2">Uncharacterized protein</fullName>
    </submittedName>
</protein>
<dbReference type="EMBL" id="JAVHNR010000008">
    <property type="protein sequence ID" value="KAK6335025.1"/>
    <property type="molecule type" value="Genomic_DNA"/>
</dbReference>
<accession>A0AAN8RL19</accession>
<feature type="region of interest" description="Disordered" evidence="1">
    <location>
        <begin position="379"/>
        <end position="419"/>
    </location>
</feature>
<feature type="compositionally biased region" description="Polar residues" evidence="1">
    <location>
        <begin position="383"/>
        <end position="393"/>
    </location>
</feature>
<feature type="compositionally biased region" description="Basic and acidic residues" evidence="1">
    <location>
        <begin position="321"/>
        <end position="331"/>
    </location>
</feature>
<dbReference type="AlphaFoldDB" id="A0AAN8RL19"/>
<evidence type="ECO:0000313" key="3">
    <source>
        <dbReference type="Proteomes" id="UP001313282"/>
    </source>
</evidence>
<comment type="caution">
    <text evidence="2">The sequence shown here is derived from an EMBL/GenBank/DDBJ whole genome shotgun (WGS) entry which is preliminary data.</text>
</comment>
<organism evidence="2 3">
    <name type="scientific">Orbilia javanica</name>
    <dbReference type="NCBI Taxonomy" id="47235"/>
    <lineage>
        <taxon>Eukaryota</taxon>
        <taxon>Fungi</taxon>
        <taxon>Dikarya</taxon>
        <taxon>Ascomycota</taxon>
        <taxon>Pezizomycotina</taxon>
        <taxon>Orbiliomycetes</taxon>
        <taxon>Orbiliales</taxon>
        <taxon>Orbiliaceae</taxon>
        <taxon>Orbilia</taxon>
    </lineage>
</organism>
<feature type="region of interest" description="Disordered" evidence="1">
    <location>
        <begin position="256"/>
        <end position="282"/>
    </location>
</feature>
<gene>
    <name evidence="2" type="ORF">TWF718_010467</name>
</gene>
<proteinExistence type="predicted"/>
<feature type="compositionally biased region" description="Polar residues" evidence="1">
    <location>
        <begin position="256"/>
        <end position="270"/>
    </location>
</feature>
<name>A0AAN8RL19_9PEZI</name>
<keyword evidence="3" id="KW-1185">Reference proteome</keyword>
<dbReference type="Proteomes" id="UP001313282">
    <property type="component" value="Unassembled WGS sequence"/>
</dbReference>